<name>A0ABU6MIG7_9BACI</name>
<dbReference type="InterPro" id="IPR047705">
    <property type="entry name" value="AimR-like"/>
</dbReference>
<organism evidence="1 2">
    <name type="scientific">Heyndrickxia acidicola</name>
    <dbReference type="NCBI Taxonomy" id="209389"/>
    <lineage>
        <taxon>Bacteria</taxon>
        <taxon>Bacillati</taxon>
        <taxon>Bacillota</taxon>
        <taxon>Bacilli</taxon>
        <taxon>Bacillales</taxon>
        <taxon>Bacillaceae</taxon>
        <taxon>Heyndrickxia</taxon>
    </lineage>
</organism>
<dbReference type="RefSeq" id="WP_066266383.1">
    <property type="nucleotide sequence ID" value="NZ_JARMAB010000023.1"/>
</dbReference>
<dbReference type="Proteomes" id="UP001341444">
    <property type="component" value="Unassembled WGS sequence"/>
</dbReference>
<proteinExistence type="predicted"/>
<sequence>MLTLFDLRRKLIDEKIFKGTPLRVIAKELELSNSYMTNFIDFLDEKEGCHEVKFDTLLNIAKRYFKKPADIKEIMTDFAKRATKPQNMRMLLEFADEINDLPFLAELIEKCKDSKNRSLEAVSKIYELLYKRKTSQISLIDFRERLSILKSDNTTESTYLIIILESYILYDLRSYTLLQSYITLLDSLISQLTCEKYLILRYEQRKEEIKMRLYLKTNELEKCRAVADKMIKSKDSMRLLASSYYTRGVSYLFESFESCLFNMDKAAVYYESLGLKELQQKTRTYIALAKCIHNQMELVDVSMLSKIEQIYYFAKQKDYLTADQLYTDYIKKNDEEFPEIQFPFRMLLMGLIKQEKDIIWQSYTEYMRQGELFFANFAMMELEQLGLVPFSIQS</sequence>
<keyword evidence="2" id="KW-1185">Reference proteome</keyword>
<dbReference type="Pfam" id="PF22871">
    <property type="entry name" value="AimR"/>
    <property type="match status" value="1"/>
</dbReference>
<gene>
    <name evidence="1" type="ORF">P4T90_15600</name>
</gene>
<evidence type="ECO:0000313" key="1">
    <source>
        <dbReference type="EMBL" id="MED1204473.1"/>
    </source>
</evidence>
<keyword evidence="1" id="KW-0675">Receptor</keyword>
<reference evidence="1 2" key="1">
    <citation type="submission" date="2023-03" db="EMBL/GenBank/DDBJ databases">
        <title>Bacillus Genome Sequencing.</title>
        <authorList>
            <person name="Dunlap C."/>
        </authorList>
    </citation>
    <scope>NUCLEOTIDE SEQUENCE [LARGE SCALE GENOMIC DNA]</scope>
    <source>
        <strain evidence="1 2">B-23453</strain>
    </source>
</reference>
<evidence type="ECO:0000313" key="2">
    <source>
        <dbReference type="Proteomes" id="UP001341444"/>
    </source>
</evidence>
<dbReference type="EMBL" id="JARMAB010000023">
    <property type="protein sequence ID" value="MED1204473.1"/>
    <property type="molecule type" value="Genomic_DNA"/>
</dbReference>
<dbReference type="NCBIfam" id="NF038310">
    <property type="entry name" value="lysogeny_AimR"/>
    <property type="match status" value="1"/>
</dbReference>
<comment type="caution">
    <text evidence="1">The sequence shown here is derived from an EMBL/GenBank/DDBJ whole genome shotgun (WGS) entry which is preliminary data.</text>
</comment>
<protein>
    <submittedName>
        <fullName evidence="1">AimR family lysis-lysogeny pheromone receptor</fullName>
    </submittedName>
</protein>
<accession>A0ABU6MIG7</accession>